<reference evidence="1 2" key="1">
    <citation type="journal article" name="Sci. Rep.">
        <title>Telomere-to-telomere assembled and centromere annotated genomes of the two main subspecies of the button mushroom Agaricus bisporus reveal especially polymorphic chromosome ends.</title>
        <authorList>
            <person name="Sonnenberg A.S.M."/>
            <person name="Sedaghat-Telgerd N."/>
            <person name="Lavrijssen B."/>
            <person name="Ohm R.A."/>
            <person name="Hendrickx P.M."/>
            <person name="Scholtmeijer K."/>
            <person name="Baars J.J.P."/>
            <person name="van Peer A."/>
        </authorList>
    </citation>
    <scope>NUCLEOTIDE SEQUENCE [LARGE SCALE GENOMIC DNA]</scope>
    <source>
        <strain evidence="1 2">H119_p4</strain>
    </source>
</reference>
<dbReference type="EMBL" id="JABXXO010000006">
    <property type="protein sequence ID" value="KAF7776593.1"/>
    <property type="molecule type" value="Genomic_DNA"/>
</dbReference>
<protein>
    <submittedName>
        <fullName evidence="1">Uncharacterized protein</fullName>
    </submittedName>
</protein>
<sequence>MLFKPGQELVVITQGPGHLCLLSYGSKDGSGINIVGAMNTNAPGITRWLISFSHRYDKFAFIWDGQSEGVYQIGNGLERRHVGRKWTAASTAHKGASHVGIEDVADIAKHAINRDGATTAYAIPNNI</sequence>
<gene>
    <name evidence="1" type="ORF">Agabi119p4_4986</name>
</gene>
<evidence type="ECO:0000313" key="1">
    <source>
        <dbReference type="EMBL" id="KAF7776593.1"/>
    </source>
</evidence>
<evidence type="ECO:0000313" key="2">
    <source>
        <dbReference type="Proteomes" id="UP000629468"/>
    </source>
</evidence>
<dbReference type="Proteomes" id="UP000629468">
    <property type="component" value="Unassembled WGS sequence"/>
</dbReference>
<comment type="caution">
    <text evidence="1">The sequence shown here is derived from an EMBL/GenBank/DDBJ whole genome shotgun (WGS) entry which is preliminary data.</text>
</comment>
<name>A0A8H7F4C7_AGABI</name>
<organism evidence="1 2">
    <name type="scientific">Agaricus bisporus var. burnettii</name>
    <dbReference type="NCBI Taxonomy" id="192524"/>
    <lineage>
        <taxon>Eukaryota</taxon>
        <taxon>Fungi</taxon>
        <taxon>Dikarya</taxon>
        <taxon>Basidiomycota</taxon>
        <taxon>Agaricomycotina</taxon>
        <taxon>Agaricomycetes</taxon>
        <taxon>Agaricomycetidae</taxon>
        <taxon>Agaricales</taxon>
        <taxon>Agaricineae</taxon>
        <taxon>Agaricaceae</taxon>
        <taxon>Agaricus</taxon>
    </lineage>
</organism>
<accession>A0A8H7F4C7</accession>
<dbReference type="AlphaFoldDB" id="A0A8H7F4C7"/>
<proteinExistence type="predicted"/>